<keyword evidence="2" id="KW-0812">Transmembrane</keyword>
<feature type="transmembrane region" description="Helical" evidence="2">
    <location>
        <begin position="122"/>
        <end position="143"/>
    </location>
</feature>
<gene>
    <name evidence="3" type="ORF">BJ322DRAFT_1106878</name>
</gene>
<organism evidence="3 4">
    <name type="scientific">Thelephora terrestris</name>
    <dbReference type="NCBI Taxonomy" id="56493"/>
    <lineage>
        <taxon>Eukaryota</taxon>
        <taxon>Fungi</taxon>
        <taxon>Dikarya</taxon>
        <taxon>Basidiomycota</taxon>
        <taxon>Agaricomycotina</taxon>
        <taxon>Agaricomycetes</taxon>
        <taxon>Thelephorales</taxon>
        <taxon>Thelephoraceae</taxon>
        <taxon>Thelephora</taxon>
    </lineage>
</organism>
<evidence type="ECO:0000313" key="4">
    <source>
        <dbReference type="Proteomes" id="UP000736335"/>
    </source>
</evidence>
<keyword evidence="2" id="KW-1133">Transmembrane helix</keyword>
<dbReference type="EMBL" id="WIUZ02000005">
    <property type="protein sequence ID" value="KAF9786760.1"/>
    <property type="molecule type" value="Genomic_DNA"/>
</dbReference>
<name>A0A9P6HIK5_9AGAM</name>
<feature type="transmembrane region" description="Helical" evidence="2">
    <location>
        <begin position="214"/>
        <end position="234"/>
    </location>
</feature>
<evidence type="ECO:0000256" key="2">
    <source>
        <dbReference type="SAM" id="Phobius"/>
    </source>
</evidence>
<feature type="transmembrane region" description="Helical" evidence="2">
    <location>
        <begin position="89"/>
        <end position="110"/>
    </location>
</feature>
<sequence>MSDLYSIIQYEQDFVASQYYAIGTGTILFYDYFLTLADEVCQARPSSILQFFTETTPSRRLNMSGLEKDRGHSGFYCGTFRLLGSCVKAAFYSVIIFVVCTLFGQLLLTARIYAVTMKNTSIAIGLMVITVTQCALGICFVIFTGVRPPAIYFSGTPNPSCVFTPNHWNIEVAYISFSLFYDILAFLLVVYRARKSRVPGLKFSTLLDTIAKDSTSWFMLVFTSHLVLVMTLSLGRATEYSAPSSPVSHPRPTLTTITLIAASFATISGVPVYLPVMISRIMLSLKKAGDSSQTNWSVMQDTANGNAVRGGLVFGRPPGSGPIGDEDSEILLDTFQEP</sequence>
<dbReference type="Proteomes" id="UP000736335">
    <property type="component" value="Unassembled WGS sequence"/>
</dbReference>
<feature type="transmembrane region" description="Helical" evidence="2">
    <location>
        <begin position="172"/>
        <end position="193"/>
    </location>
</feature>
<keyword evidence="4" id="KW-1185">Reference proteome</keyword>
<feature type="transmembrane region" description="Helical" evidence="2">
    <location>
        <begin position="254"/>
        <end position="276"/>
    </location>
</feature>
<accession>A0A9P6HIK5</accession>
<protein>
    <submittedName>
        <fullName evidence="3">Uncharacterized protein</fullName>
    </submittedName>
</protein>
<keyword evidence="2" id="KW-0472">Membrane</keyword>
<reference evidence="3" key="1">
    <citation type="journal article" date="2020" name="Nat. Commun.">
        <title>Large-scale genome sequencing of mycorrhizal fungi provides insights into the early evolution of symbiotic traits.</title>
        <authorList>
            <person name="Miyauchi S."/>
            <person name="Kiss E."/>
            <person name="Kuo A."/>
            <person name="Drula E."/>
            <person name="Kohler A."/>
            <person name="Sanchez-Garcia M."/>
            <person name="Morin E."/>
            <person name="Andreopoulos B."/>
            <person name="Barry K.W."/>
            <person name="Bonito G."/>
            <person name="Buee M."/>
            <person name="Carver A."/>
            <person name="Chen C."/>
            <person name="Cichocki N."/>
            <person name="Clum A."/>
            <person name="Culley D."/>
            <person name="Crous P.W."/>
            <person name="Fauchery L."/>
            <person name="Girlanda M."/>
            <person name="Hayes R.D."/>
            <person name="Keri Z."/>
            <person name="LaButti K."/>
            <person name="Lipzen A."/>
            <person name="Lombard V."/>
            <person name="Magnuson J."/>
            <person name="Maillard F."/>
            <person name="Murat C."/>
            <person name="Nolan M."/>
            <person name="Ohm R.A."/>
            <person name="Pangilinan J."/>
            <person name="Pereira M.F."/>
            <person name="Perotto S."/>
            <person name="Peter M."/>
            <person name="Pfister S."/>
            <person name="Riley R."/>
            <person name="Sitrit Y."/>
            <person name="Stielow J.B."/>
            <person name="Szollosi G."/>
            <person name="Zifcakova L."/>
            <person name="Stursova M."/>
            <person name="Spatafora J.W."/>
            <person name="Tedersoo L."/>
            <person name="Vaario L.M."/>
            <person name="Yamada A."/>
            <person name="Yan M."/>
            <person name="Wang P."/>
            <person name="Xu J."/>
            <person name="Bruns T."/>
            <person name="Baldrian P."/>
            <person name="Vilgalys R."/>
            <person name="Dunand C."/>
            <person name="Henrissat B."/>
            <person name="Grigoriev I.V."/>
            <person name="Hibbett D."/>
            <person name="Nagy L.G."/>
            <person name="Martin F.M."/>
        </authorList>
    </citation>
    <scope>NUCLEOTIDE SEQUENCE</scope>
    <source>
        <strain evidence="3">UH-Tt-Lm1</strain>
    </source>
</reference>
<proteinExistence type="predicted"/>
<evidence type="ECO:0000313" key="3">
    <source>
        <dbReference type="EMBL" id="KAF9786760.1"/>
    </source>
</evidence>
<evidence type="ECO:0000256" key="1">
    <source>
        <dbReference type="SAM" id="MobiDB-lite"/>
    </source>
</evidence>
<feature type="region of interest" description="Disordered" evidence="1">
    <location>
        <begin position="317"/>
        <end position="338"/>
    </location>
</feature>
<dbReference type="AlphaFoldDB" id="A0A9P6HIK5"/>
<comment type="caution">
    <text evidence="3">The sequence shown here is derived from an EMBL/GenBank/DDBJ whole genome shotgun (WGS) entry which is preliminary data.</text>
</comment>
<reference evidence="3" key="2">
    <citation type="submission" date="2020-11" db="EMBL/GenBank/DDBJ databases">
        <authorList>
            <consortium name="DOE Joint Genome Institute"/>
            <person name="Kuo A."/>
            <person name="Miyauchi S."/>
            <person name="Kiss E."/>
            <person name="Drula E."/>
            <person name="Kohler A."/>
            <person name="Sanchez-Garcia M."/>
            <person name="Andreopoulos B."/>
            <person name="Barry K.W."/>
            <person name="Bonito G."/>
            <person name="Buee M."/>
            <person name="Carver A."/>
            <person name="Chen C."/>
            <person name="Cichocki N."/>
            <person name="Clum A."/>
            <person name="Culley D."/>
            <person name="Crous P.W."/>
            <person name="Fauchery L."/>
            <person name="Girlanda M."/>
            <person name="Hayes R."/>
            <person name="Keri Z."/>
            <person name="Labutti K."/>
            <person name="Lipzen A."/>
            <person name="Lombard V."/>
            <person name="Magnuson J."/>
            <person name="Maillard F."/>
            <person name="Morin E."/>
            <person name="Murat C."/>
            <person name="Nolan M."/>
            <person name="Ohm R."/>
            <person name="Pangilinan J."/>
            <person name="Pereira M."/>
            <person name="Perotto S."/>
            <person name="Peter M."/>
            <person name="Riley R."/>
            <person name="Sitrit Y."/>
            <person name="Stielow B."/>
            <person name="Szollosi G."/>
            <person name="Zifcakova L."/>
            <person name="Stursova M."/>
            <person name="Spatafora J.W."/>
            <person name="Tedersoo L."/>
            <person name="Vaario L.-M."/>
            <person name="Yamada A."/>
            <person name="Yan M."/>
            <person name="Wang P."/>
            <person name="Xu J."/>
            <person name="Bruns T."/>
            <person name="Baldrian P."/>
            <person name="Vilgalys R."/>
            <person name="Henrissat B."/>
            <person name="Grigoriev I.V."/>
            <person name="Hibbett D."/>
            <person name="Nagy L.G."/>
            <person name="Martin F.M."/>
        </authorList>
    </citation>
    <scope>NUCLEOTIDE SEQUENCE</scope>
    <source>
        <strain evidence="3">UH-Tt-Lm1</strain>
    </source>
</reference>